<proteinExistence type="predicted"/>
<name>A0A9Q3IGC6_9BASI</name>
<accession>A0A9Q3IGC6</accession>
<organism evidence="1 2">
    <name type="scientific">Austropuccinia psidii MF-1</name>
    <dbReference type="NCBI Taxonomy" id="1389203"/>
    <lineage>
        <taxon>Eukaryota</taxon>
        <taxon>Fungi</taxon>
        <taxon>Dikarya</taxon>
        <taxon>Basidiomycota</taxon>
        <taxon>Pucciniomycotina</taxon>
        <taxon>Pucciniomycetes</taxon>
        <taxon>Pucciniales</taxon>
        <taxon>Sphaerophragmiaceae</taxon>
        <taxon>Austropuccinia</taxon>
    </lineage>
</organism>
<evidence type="ECO:0000313" key="2">
    <source>
        <dbReference type="Proteomes" id="UP000765509"/>
    </source>
</evidence>
<keyword evidence="2" id="KW-1185">Reference proteome</keyword>
<comment type="caution">
    <text evidence="1">The sequence shown here is derived from an EMBL/GenBank/DDBJ whole genome shotgun (WGS) entry which is preliminary data.</text>
</comment>
<sequence>MRRNLDMTIEDSEKWLALELSGMNEADGGEIPQKEFKMHLKPPEANSSRIEEDYFNLSHEEMWYISDIENNLMNKKAKYDTIHPLTKRKVE</sequence>
<reference evidence="1" key="1">
    <citation type="submission" date="2021-03" db="EMBL/GenBank/DDBJ databases">
        <title>Draft genome sequence of rust myrtle Austropuccinia psidii MF-1, a brazilian biotype.</title>
        <authorList>
            <person name="Quecine M.C."/>
            <person name="Pachon D.M.R."/>
            <person name="Bonatelli M.L."/>
            <person name="Correr F.H."/>
            <person name="Franceschini L.M."/>
            <person name="Leite T.F."/>
            <person name="Margarido G.R.A."/>
            <person name="Almeida C.A."/>
            <person name="Ferrarezi J.A."/>
            <person name="Labate C.A."/>
        </authorList>
    </citation>
    <scope>NUCLEOTIDE SEQUENCE</scope>
    <source>
        <strain evidence="1">MF-1</strain>
    </source>
</reference>
<dbReference type="AlphaFoldDB" id="A0A9Q3IGC6"/>
<dbReference type="EMBL" id="AVOT02042678">
    <property type="protein sequence ID" value="MBW0538105.1"/>
    <property type="molecule type" value="Genomic_DNA"/>
</dbReference>
<protein>
    <submittedName>
        <fullName evidence="1">Uncharacterized protein</fullName>
    </submittedName>
</protein>
<dbReference type="Proteomes" id="UP000765509">
    <property type="component" value="Unassembled WGS sequence"/>
</dbReference>
<evidence type="ECO:0000313" key="1">
    <source>
        <dbReference type="EMBL" id="MBW0538105.1"/>
    </source>
</evidence>
<gene>
    <name evidence="1" type="ORF">O181_077820</name>
</gene>